<gene>
    <name evidence="2" type="ORF">PSYICH_LOCUS6897</name>
</gene>
<protein>
    <submittedName>
        <fullName evidence="2">Uncharacterized protein</fullName>
    </submittedName>
</protein>
<feature type="region of interest" description="Disordered" evidence="1">
    <location>
        <begin position="49"/>
        <end position="85"/>
    </location>
</feature>
<dbReference type="AlphaFoldDB" id="A0A9P0CRF1"/>
<feature type="compositionally biased region" description="Basic and acidic residues" evidence="1">
    <location>
        <begin position="67"/>
        <end position="81"/>
    </location>
</feature>
<organism evidence="2 3">
    <name type="scientific">Psylliodes chrysocephalus</name>
    <dbReference type="NCBI Taxonomy" id="3402493"/>
    <lineage>
        <taxon>Eukaryota</taxon>
        <taxon>Metazoa</taxon>
        <taxon>Ecdysozoa</taxon>
        <taxon>Arthropoda</taxon>
        <taxon>Hexapoda</taxon>
        <taxon>Insecta</taxon>
        <taxon>Pterygota</taxon>
        <taxon>Neoptera</taxon>
        <taxon>Endopterygota</taxon>
        <taxon>Coleoptera</taxon>
        <taxon>Polyphaga</taxon>
        <taxon>Cucujiformia</taxon>
        <taxon>Chrysomeloidea</taxon>
        <taxon>Chrysomelidae</taxon>
        <taxon>Galerucinae</taxon>
        <taxon>Alticini</taxon>
        <taxon>Psylliodes</taxon>
    </lineage>
</organism>
<evidence type="ECO:0000313" key="3">
    <source>
        <dbReference type="Proteomes" id="UP001153636"/>
    </source>
</evidence>
<evidence type="ECO:0000313" key="2">
    <source>
        <dbReference type="EMBL" id="CAH1106621.1"/>
    </source>
</evidence>
<keyword evidence="3" id="KW-1185">Reference proteome</keyword>
<sequence>MGKHKKRRSLSSSDSENHIDVKTILKRLKRLENNARQLKRSRWRIHVSRLRHSRSASPAGRLAGASDDERYKRGSMQDREATPVSWSPVSSLRGVSQERINALSFSELSERVCSPDRKEEELILHNDIDLSEEVLSILGSNPEEAKNQSVSLHDALIPRWRNNVVHGLPRDEATALLHKYLVPSNLPNLTPPSLNPEIVAILGKTNLIRYESQKESQSQGKVYMCVRSTA</sequence>
<dbReference type="EMBL" id="OV651814">
    <property type="protein sequence ID" value="CAH1106621.1"/>
    <property type="molecule type" value="Genomic_DNA"/>
</dbReference>
<evidence type="ECO:0000256" key="1">
    <source>
        <dbReference type="SAM" id="MobiDB-lite"/>
    </source>
</evidence>
<name>A0A9P0CRF1_9CUCU</name>
<proteinExistence type="predicted"/>
<accession>A0A9P0CRF1</accession>
<reference evidence="2" key="1">
    <citation type="submission" date="2022-01" db="EMBL/GenBank/DDBJ databases">
        <authorList>
            <person name="King R."/>
        </authorList>
    </citation>
    <scope>NUCLEOTIDE SEQUENCE</scope>
</reference>
<dbReference type="OrthoDB" id="6738044at2759"/>
<dbReference type="Proteomes" id="UP001153636">
    <property type="component" value="Chromosome 2"/>
</dbReference>